<gene>
    <name evidence="7" type="ORF">EDC18_10632</name>
</gene>
<comment type="caution">
    <text evidence="7">The sequence shown here is derived from an EMBL/GenBank/DDBJ whole genome shotgun (WGS) entry which is preliminary data.</text>
</comment>
<keyword evidence="4" id="KW-0862">Zinc</keyword>
<evidence type="ECO:0000313" key="7">
    <source>
        <dbReference type="EMBL" id="TCT14236.1"/>
    </source>
</evidence>
<dbReference type="InterPro" id="IPR037518">
    <property type="entry name" value="MPN"/>
</dbReference>
<dbReference type="InterPro" id="IPR000555">
    <property type="entry name" value="JAMM/MPN+_dom"/>
</dbReference>
<dbReference type="PANTHER" id="PTHR34858">
    <property type="entry name" value="CYSO-CYSTEINE PEPTIDASE"/>
    <property type="match status" value="1"/>
</dbReference>
<dbReference type="PROSITE" id="PS50249">
    <property type="entry name" value="MPN"/>
    <property type="match status" value="1"/>
</dbReference>
<reference evidence="7 8" key="1">
    <citation type="submission" date="2019-03" db="EMBL/GenBank/DDBJ databases">
        <title>Genomic Encyclopedia of Type Strains, Phase IV (KMG-IV): sequencing the most valuable type-strain genomes for metagenomic binning, comparative biology and taxonomic classification.</title>
        <authorList>
            <person name="Goeker M."/>
        </authorList>
    </citation>
    <scope>NUCLEOTIDE SEQUENCE [LARGE SCALE GENOMIC DNA]</scope>
    <source>
        <strain evidence="7 8">DSM 24629</strain>
    </source>
</reference>
<keyword evidence="3" id="KW-0378">Hydrolase</keyword>
<sequence length="139" mass="16128">MQMVVKISRENVDKIIEQGKKEFPIECCGLIGGIKEEDRFIIKEIHSLYNTDQSSEHFSMDPKEQFQVIKALRKNNLELLGNYHSHPYTPSRPSDEDKKLAYDSAMIYGILSLAADEPVLNFFMIYDQDEVKKLELEID</sequence>
<dbReference type="GO" id="GO:0008270">
    <property type="term" value="F:zinc ion binding"/>
    <property type="evidence" value="ECO:0007669"/>
    <property type="project" value="TreeGrafter"/>
</dbReference>
<feature type="domain" description="MPN" evidence="6">
    <location>
        <begin position="5"/>
        <end position="139"/>
    </location>
</feature>
<dbReference type="InterPro" id="IPR051929">
    <property type="entry name" value="VirAsm_ModProt"/>
</dbReference>
<protein>
    <submittedName>
        <fullName evidence="7">JAB domain-containing protein similar to deubiquitination enzymes</fullName>
    </submittedName>
</protein>
<evidence type="ECO:0000256" key="5">
    <source>
        <dbReference type="ARBA" id="ARBA00023049"/>
    </source>
</evidence>
<name>A0A4R3MJK2_9FIRM</name>
<accession>A0A4R3MJK2</accession>
<keyword evidence="5" id="KW-0482">Metalloprotease</keyword>
<evidence type="ECO:0000259" key="6">
    <source>
        <dbReference type="PROSITE" id="PS50249"/>
    </source>
</evidence>
<evidence type="ECO:0000256" key="1">
    <source>
        <dbReference type="ARBA" id="ARBA00022670"/>
    </source>
</evidence>
<dbReference type="Gene3D" id="3.40.140.10">
    <property type="entry name" value="Cytidine Deaminase, domain 2"/>
    <property type="match status" value="1"/>
</dbReference>
<keyword evidence="2" id="KW-0479">Metal-binding</keyword>
<dbReference type="Proteomes" id="UP000294902">
    <property type="component" value="Unassembled WGS sequence"/>
</dbReference>
<dbReference type="PANTHER" id="PTHR34858:SF1">
    <property type="entry name" value="CYSO-CYSTEINE PEPTIDASE"/>
    <property type="match status" value="1"/>
</dbReference>
<organism evidence="7 8">
    <name type="scientific">Natranaerovirga pectinivora</name>
    <dbReference type="NCBI Taxonomy" id="682400"/>
    <lineage>
        <taxon>Bacteria</taxon>
        <taxon>Bacillati</taxon>
        <taxon>Bacillota</taxon>
        <taxon>Clostridia</taxon>
        <taxon>Lachnospirales</taxon>
        <taxon>Natranaerovirgaceae</taxon>
        <taxon>Natranaerovirga</taxon>
    </lineage>
</organism>
<dbReference type="FunFam" id="3.40.140.10:FF:000085">
    <property type="entry name" value="Mov34/MPN/PAD-1 family protein"/>
    <property type="match status" value="1"/>
</dbReference>
<dbReference type="EMBL" id="SMAL01000006">
    <property type="protein sequence ID" value="TCT14236.1"/>
    <property type="molecule type" value="Genomic_DNA"/>
</dbReference>
<evidence type="ECO:0000256" key="2">
    <source>
        <dbReference type="ARBA" id="ARBA00022723"/>
    </source>
</evidence>
<dbReference type="CDD" id="cd08070">
    <property type="entry name" value="MPN_like"/>
    <property type="match status" value="1"/>
</dbReference>
<dbReference type="GO" id="GO:0008235">
    <property type="term" value="F:metalloexopeptidase activity"/>
    <property type="evidence" value="ECO:0007669"/>
    <property type="project" value="TreeGrafter"/>
</dbReference>
<keyword evidence="1" id="KW-0645">Protease</keyword>
<dbReference type="Pfam" id="PF14464">
    <property type="entry name" value="Prok-JAB"/>
    <property type="match status" value="1"/>
</dbReference>
<dbReference type="GO" id="GO:0006508">
    <property type="term" value="P:proteolysis"/>
    <property type="evidence" value="ECO:0007669"/>
    <property type="project" value="UniProtKB-KW"/>
</dbReference>
<dbReference type="SUPFAM" id="SSF102712">
    <property type="entry name" value="JAB1/MPN domain"/>
    <property type="match status" value="1"/>
</dbReference>
<evidence type="ECO:0000256" key="3">
    <source>
        <dbReference type="ARBA" id="ARBA00022801"/>
    </source>
</evidence>
<proteinExistence type="predicted"/>
<dbReference type="InterPro" id="IPR028090">
    <property type="entry name" value="JAB_dom_prok"/>
</dbReference>
<dbReference type="AlphaFoldDB" id="A0A4R3MJK2"/>
<evidence type="ECO:0000313" key="8">
    <source>
        <dbReference type="Proteomes" id="UP000294902"/>
    </source>
</evidence>
<keyword evidence="8" id="KW-1185">Reference proteome</keyword>
<dbReference type="SMART" id="SM00232">
    <property type="entry name" value="JAB_MPN"/>
    <property type="match status" value="1"/>
</dbReference>
<evidence type="ECO:0000256" key="4">
    <source>
        <dbReference type="ARBA" id="ARBA00022833"/>
    </source>
</evidence>